<reference evidence="3 4" key="1">
    <citation type="submission" date="2021-04" db="EMBL/GenBank/DDBJ databases">
        <title>Genome analysis of Polyangium sp.</title>
        <authorList>
            <person name="Li Y."/>
            <person name="Wang J."/>
        </authorList>
    </citation>
    <scope>NUCLEOTIDE SEQUENCE [LARGE SCALE GENOMIC DNA]</scope>
    <source>
        <strain evidence="3 4">SDU14</strain>
    </source>
</reference>
<feature type="transmembrane region" description="Helical" evidence="2">
    <location>
        <begin position="144"/>
        <end position="164"/>
    </location>
</feature>
<dbReference type="Proteomes" id="UP001151081">
    <property type="component" value="Unassembled WGS sequence"/>
</dbReference>
<evidence type="ECO:0000313" key="3">
    <source>
        <dbReference type="EMBL" id="MDC3986005.1"/>
    </source>
</evidence>
<evidence type="ECO:0000256" key="2">
    <source>
        <dbReference type="SAM" id="Phobius"/>
    </source>
</evidence>
<feature type="transmembrane region" description="Helical" evidence="2">
    <location>
        <begin position="184"/>
        <end position="217"/>
    </location>
</feature>
<dbReference type="RefSeq" id="WP_272424325.1">
    <property type="nucleotide sequence ID" value="NZ_JAGTJJ010000034.1"/>
</dbReference>
<dbReference type="EMBL" id="JAGTJJ010000034">
    <property type="protein sequence ID" value="MDC3986005.1"/>
    <property type="molecule type" value="Genomic_DNA"/>
</dbReference>
<feature type="compositionally biased region" description="Low complexity" evidence="1">
    <location>
        <begin position="14"/>
        <end position="23"/>
    </location>
</feature>
<dbReference type="AlphaFoldDB" id="A0A9X3XB52"/>
<proteinExistence type="predicted"/>
<feature type="transmembrane region" description="Helical" evidence="2">
    <location>
        <begin position="91"/>
        <end position="109"/>
    </location>
</feature>
<keyword evidence="2" id="KW-1133">Transmembrane helix</keyword>
<feature type="region of interest" description="Disordered" evidence="1">
    <location>
        <begin position="1"/>
        <end position="23"/>
    </location>
</feature>
<gene>
    <name evidence="3" type="ORF">KEG57_36330</name>
</gene>
<evidence type="ECO:0000313" key="4">
    <source>
        <dbReference type="Proteomes" id="UP001151081"/>
    </source>
</evidence>
<protein>
    <submittedName>
        <fullName evidence="3">Uncharacterized protein</fullName>
    </submittedName>
</protein>
<accession>A0A9X3XB52</accession>
<keyword evidence="2" id="KW-0812">Transmembrane</keyword>
<name>A0A9X3XB52_9BACT</name>
<keyword evidence="2" id="KW-0472">Membrane</keyword>
<sequence length="247" mass="25529">MSEATLDTKPAEPEAPTAPEAPAAPEAQALLDFERAEFGEPAAKHVQCGICASAITTAYYQLLDKVLCSSCRDGVHRSVEDARSGAAFGKAFLQAGAVAFGLGLVYALFVHFTQIQLALATIGIGLLVGRAVQRVTRGFGSTKHQVLAVVLTYLASAMGYLPVILGAFQQGDSGEQSLGLVGGVIYFVLTAGLTLAAPFLDITSGFSGVLGALIIFFGLRTAWQASRGIGGPVAISGPYQVNPSPTP</sequence>
<keyword evidence="4" id="KW-1185">Reference proteome</keyword>
<organism evidence="3 4">
    <name type="scientific">Polyangium jinanense</name>
    <dbReference type="NCBI Taxonomy" id="2829994"/>
    <lineage>
        <taxon>Bacteria</taxon>
        <taxon>Pseudomonadati</taxon>
        <taxon>Myxococcota</taxon>
        <taxon>Polyangia</taxon>
        <taxon>Polyangiales</taxon>
        <taxon>Polyangiaceae</taxon>
        <taxon>Polyangium</taxon>
    </lineage>
</organism>
<comment type="caution">
    <text evidence="3">The sequence shown here is derived from an EMBL/GenBank/DDBJ whole genome shotgun (WGS) entry which is preliminary data.</text>
</comment>
<feature type="transmembrane region" description="Helical" evidence="2">
    <location>
        <begin position="115"/>
        <end position="132"/>
    </location>
</feature>
<evidence type="ECO:0000256" key="1">
    <source>
        <dbReference type="SAM" id="MobiDB-lite"/>
    </source>
</evidence>